<keyword evidence="2 5" id="KW-0812">Transmembrane</keyword>
<feature type="transmembrane region" description="Helical" evidence="5">
    <location>
        <begin position="276"/>
        <end position="297"/>
    </location>
</feature>
<evidence type="ECO:0000256" key="3">
    <source>
        <dbReference type="ARBA" id="ARBA00022989"/>
    </source>
</evidence>
<feature type="transmembrane region" description="Helical" evidence="5">
    <location>
        <begin position="144"/>
        <end position="166"/>
    </location>
</feature>
<accession>A0A091BX03</accession>
<dbReference type="EMBL" id="AWXU01000047">
    <property type="protein sequence ID" value="KFN48865.1"/>
    <property type="molecule type" value="Genomic_DNA"/>
</dbReference>
<evidence type="ECO:0000313" key="7">
    <source>
        <dbReference type="EMBL" id="KFN48865.1"/>
    </source>
</evidence>
<dbReference type="AlphaFoldDB" id="A0A091BX03"/>
<feature type="transmembrane region" description="Helical" evidence="5">
    <location>
        <begin position="223"/>
        <end position="242"/>
    </location>
</feature>
<evidence type="ECO:0000256" key="5">
    <source>
        <dbReference type="SAM" id="Phobius"/>
    </source>
</evidence>
<feature type="domain" description="O-antigen ligase-related" evidence="6">
    <location>
        <begin position="233"/>
        <end position="371"/>
    </location>
</feature>
<dbReference type="eggNOG" id="COG3307">
    <property type="taxonomic scope" value="Bacteria"/>
</dbReference>
<reference evidence="7 8" key="1">
    <citation type="submission" date="2013-09" db="EMBL/GenBank/DDBJ databases">
        <title>Genome sequencing of Arenimonas composti.</title>
        <authorList>
            <person name="Chen F."/>
            <person name="Wang G."/>
        </authorList>
    </citation>
    <scope>NUCLEOTIDE SEQUENCE [LARGE SCALE GENOMIC DNA]</scope>
    <source>
        <strain evidence="7 8">TR7-09</strain>
    </source>
</reference>
<dbReference type="Pfam" id="PF04932">
    <property type="entry name" value="Wzy_C"/>
    <property type="match status" value="1"/>
</dbReference>
<dbReference type="GO" id="GO:0016020">
    <property type="term" value="C:membrane"/>
    <property type="evidence" value="ECO:0007669"/>
    <property type="project" value="UniProtKB-SubCell"/>
</dbReference>
<proteinExistence type="predicted"/>
<keyword evidence="8" id="KW-1185">Reference proteome</keyword>
<feature type="transmembrane region" description="Helical" evidence="5">
    <location>
        <begin position="193"/>
        <end position="211"/>
    </location>
</feature>
<feature type="transmembrane region" description="Helical" evidence="5">
    <location>
        <begin position="35"/>
        <end position="52"/>
    </location>
</feature>
<evidence type="ECO:0000256" key="1">
    <source>
        <dbReference type="ARBA" id="ARBA00004141"/>
    </source>
</evidence>
<dbReference type="PROSITE" id="PS51257">
    <property type="entry name" value="PROKAR_LIPOPROTEIN"/>
    <property type="match status" value="1"/>
</dbReference>
<comment type="caution">
    <text evidence="7">The sequence shown here is derived from an EMBL/GenBank/DDBJ whole genome shotgun (WGS) entry which is preliminary data.</text>
</comment>
<dbReference type="PANTHER" id="PTHR37422">
    <property type="entry name" value="TEICHURONIC ACID BIOSYNTHESIS PROTEIN TUAE"/>
    <property type="match status" value="1"/>
</dbReference>
<dbReference type="RefSeq" id="WP_043818006.1">
    <property type="nucleotide sequence ID" value="NZ_AUFF01000002.1"/>
</dbReference>
<gene>
    <name evidence="7" type="ORF">P873_13005</name>
</gene>
<comment type="subcellular location">
    <subcellularLocation>
        <location evidence="1">Membrane</location>
        <topology evidence="1">Multi-pass membrane protein</topology>
    </subcellularLocation>
</comment>
<name>A0A091BX03_9GAMM</name>
<dbReference type="InterPro" id="IPR051533">
    <property type="entry name" value="WaaL-like"/>
</dbReference>
<evidence type="ECO:0000256" key="4">
    <source>
        <dbReference type="ARBA" id="ARBA00023136"/>
    </source>
</evidence>
<feature type="transmembrane region" description="Helical" evidence="5">
    <location>
        <begin position="248"/>
        <end position="267"/>
    </location>
</feature>
<evidence type="ECO:0000313" key="8">
    <source>
        <dbReference type="Proteomes" id="UP000029391"/>
    </source>
</evidence>
<dbReference type="Proteomes" id="UP000029391">
    <property type="component" value="Unassembled WGS sequence"/>
</dbReference>
<organism evidence="7 8">
    <name type="scientific">Arenimonas composti TR7-09 = DSM 18010</name>
    <dbReference type="NCBI Taxonomy" id="1121013"/>
    <lineage>
        <taxon>Bacteria</taxon>
        <taxon>Pseudomonadati</taxon>
        <taxon>Pseudomonadota</taxon>
        <taxon>Gammaproteobacteria</taxon>
        <taxon>Lysobacterales</taxon>
        <taxon>Lysobacteraceae</taxon>
        <taxon>Arenimonas</taxon>
    </lineage>
</organism>
<protein>
    <recommendedName>
        <fullName evidence="6">O-antigen ligase-related domain-containing protein</fullName>
    </recommendedName>
</protein>
<feature type="transmembrane region" description="Helical" evidence="5">
    <location>
        <begin position="59"/>
        <end position="78"/>
    </location>
</feature>
<dbReference type="OrthoDB" id="9783389at2"/>
<evidence type="ECO:0000256" key="2">
    <source>
        <dbReference type="ARBA" id="ARBA00022692"/>
    </source>
</evidence>
<keyword evidence="4 5" id="KW-0472">Membrane</keyword>
<dbReference type="InterPro" id="IPR007016">
    <property type="entry name" value="O-antigen_ligase-rel_domated"/>
</dbReference>
<sequence length="458" mass="48278">MPAADSRNLHATLSLLLLLACLVLGGGQGTLGDTFCQLLALLLIGVVVWRHVQSPAARLPAIAWLVAPLLALPLLQLLPLPEGLWNAVPVRAALGEDLAAAGVESPLHRISLSPVATERALYWLLPAVALYLATLQMDQRRRNALLIVLVAVAVVSVVLGIAQLGAGPDSLLRPYAITNESEAVGLFANRNHFAGLLAVALPVVVIGTALLREAHIESGRSRGGVDVAVGAGVVILLILGIAMARSRAGLLMGMIAFIASGIVVTMLSRQRGGRRWLLLAIAAGLVLSIQFALIGILKRLERDPLDDARLLYLPAVLEVADEHLPWGAGLGSFRRAFEASDPAFGSSFVNHAHDDYIELWLDGGWPAAAVVLVSAAGVVVWLLRRRRLLAAGEGRDPRVRALARAAGISLLLLGVHSLVDYPLRTTAMLATAGVLAGIALMPPRRGREGNSQGAPSHT</sequence>
<dbReference type="PANTHER" id="PTHR37422:SF23">
    <property type="entry name" value="TEICHURONIC ACID BIOSYNTHESIS PROTEIN TUAE"/>
    <property type="match status" value="1"/>
</dbReference>
<feature type="transmembrane region" description="Helical" evidence="5">
    <location>
        <begin position="120"/>
        <end position="137"/>
    </location>
</feature>
<keyword evidence="3 5" id="KW-1133">Transmembrane helix</keyword>
<dbReference type="STRING" id="1121013.GCA_000426365_01272"/>
<feature type="transmembrane region" description="Helical" evidence="5">
    <location>
        <begin position="363"/>
        <end position="382"/>
    </location>
</feature>
<evidence type="ECO:0000259" key="6">
    <source>
        <dbReference type="Pfam" id="PF04932"/>
    </source>
</evidence>